<dbReference type="PROSITE" id="PS50830">
    <property type="entry name" value="TNASE_3"/>
    <property type="match status" value="1"/>
</dbReference>
<evidence type="ECO:0000313" key="6">
    <source>
        <dbReference type="Proteomes" id="UP000179241"/>
    </source>
</evidence>
<comment type="caution">
    <text evidence="5">The sequence shown here is derived from an EMBL/GenBank/DDBJ whole genome shotgun (WGS) entry which is preliminary data.</text>
</comment>
<dbReference type="PANTHER" id="PTHR12302:SF3">
    <property type="entry name" value="SERINE_THREONINE-PROTEIN KINASE 31"/>
    <property type="match status" value="1"/>
</dbReference>
<keyword evidence="3" id="KW-0378">Hydrolase</keyword>
<evidence type="ECO:0000256" key="3">
    <source>
        <dbReference type="ARBA" id="ARBA00022801"/>
    </source>
</evidence>
<dbReference type="SUPFAM" id="SSF50199">
    <property type="entry name" value="Staphylococcal nuclease"/>
    <property type="match status" value="1"/>
</dbReference>
<dbReference type="Gene3D" id="2.40.50.90">
    <property type="match status" value="1"/>
</dbReference>
<dbReference type="EMBL" id="MGHU01000064">
    <property type="protein sequence ID" value="OGM76145.1"/>
    <property type="molecule type" value="Genomic_DNA"/>
</dbReference>
<dbReference type="SMART" id="SM00318">
    <property type="entry name" value="SNc"/>
    <property type="match status" value="1"/>
</dbReference>
<keyword evidence="2" id="KW-0255">Endonuclease</keyword>
<dbReference type="InterPro" id="IPR016071">
    <property type="entry name" value="Staphylococal_nuclease_OB-fold"/>
</dbReference>
<evidence type="ECO:0000313" key="5">
    <source>
        <dbReference type="EMBL" id="OGM76145.1"/>
    </source>
</evidence>
<dbReference type="AlphaFoldDB" id="A0A1F8CKM9"/>
<dbReference type="GO" id="GO:0004519">
    <property type="term" value="F:endonuclease activity"/>
    <property type="evidence" value="ECO:0007669"/>
    <property type="project" value="UniProtKB-KW"/>
</dbReference>
<sequence length="255" mass="27858">MDKKKLLKYGGLALAILIFTSKVLNTPPSPTATLKPEVKSENVENSPNPSITIAKVVNVVDGDTFKIESGETVRMIGIDTPETVHPSKPVQCYGKEASLKTEELIEGKEIKLEKDISEKDKYNRLLRYVYVGDVFLNEYLVREGYAVSSSYPPDIKYQDKFVEAQKRAREENKGLWNISACPTVTPKPIATLKPSSSVSTTQTSGGTNGGSYVCNCSKTCPQMSSCTEAQYQLDVCGCSARDADDDGIACDSDCQ</sequence>
<dbReference type="Pfam" id="PF00565">
    <property type="entry name" value="SNase"/>
    <property type="match status" value="1"/>
</dbReference>
<keyword evidence="1" id="KW-0540">Nuclease</keyword>
<name>A0A1F8CKM9_9BACT</name>
<evidence type="ECO:0000256" key="1">
    <source>
        <dbReference type="ARBA" id="ARBA00022722"/>
    </source>
</evidence>
<protein>
    <recommendedName>
        <fullName evidence="4">TNase-like domain-containing protein</fullName>
    </recommendedName>
</protein>
<proteinExistence type="predicted"/>
<dbReference type="Proteomes" id="UP000179241">
    <property type="component" value="Unassembled WGS sequence"/>
</dbReference>
<evidence type="ECO:0000259" key="4">
    <source>
        <dbReference type="PROSITE" id="PS50830"/>
    </source>
</evidence>
<feature type="domain" description="TNase-like" evidence="4">
    <location>
        <begin position="50"/>
        <end position="178"/>
    </location>
</feature>
<evidence type="ECO:0000256" key="2">
    <source>
        <dbReference type="ARBA" id="ARBA00022759"/>
    </source>
</evidence>
<accession>A0A1F8CKM9</accession>
<reference evidence="5 6" key="1">
    <citation type="journal article" date="2016" name="Nat. Commun.">
        <title>Thousands of microbial genomes shed light on interconnected biogeochemical processes in an aquifer system.</title>
        <authorList>
            <person name="Anantharaman K."/>
            <person name="Brown C.T."/>
            <person name="Hug L.A."/>
            <person name="Sharon I."/>
            <person name="Castelle C.J."/>
            <person name="Probst A.J."/>
            <person name="Thomas B.C."/>
            <person name="Singh A."/>
            <person name="Wilkins M.J."/>
            <person name="Karaoz U."/>
            <person name="Brodie E.L."/>
            <person name="Williams K.H."/>
            <person name="Hubbard S.S."/>
            <person name="Banfield J.F."/>
        </authorList>
    </citation>
    <scope>NUCLEOTIDE SEQUENCE [LARGE SCALE GENOMIC DNA]</scope>
</reference>
<organism evidence="5 6">
    <name type="scientific">Candidatus Woesebacteria bacterium RIFOXYA1_FULL_43_9</name>
    <dbReference type="NCBI Taxonomy" id="1802534"/>
    <lineage>
        <taxon>Bacteria</taxon>
        <taxon>Candidatus Woeseibacteriota</taxon>
    </lineage>
</organism>
<dbReference type="InterPro" id="IPR035437">
    <property type="entry name" value="SNase_OB-fold_sf"/>
</dbReference>
<gene>
    <name evidence="5" type="ORF">A2188_01645</name>
</gene>
<dbReference type="PANTHER" id="PTHR12302">
    <property type="entry name" value="EBNA2 BINDING PROTEIN P100"/>
    <property type="match status" value="1"/>
</dbReference>
<dbReference type="GO" id="GO:0016787">
    <property type="term" value="F:hydrolase activity"/>
    <property type="evidence" value="ECO:0007669"/>
    <property type="project" value="UniProtKB-KW"/>
</dbReference>